<keyword evidence="6" id="KW-0333">Golgi apparatus</keyword>
<keyword evidence="3" id="KW-0812">Transmembrane</keyword>
<protein>
    <submittedName>
        <fullName evidence="10">Uncharacterized protein</fullName>
    </submittedName>
</protein>
<evidence type="ECO:0000256" key="4">
    <source>
        <dbReference type="ARBA" id="ARBA00022968"/>
    </source>
</evidence>
<dbReference type="Proteomes" id="UP001230188">
    <property type="component" value="Unassembled WGS sequence"/>
</dbReference>
<organism evidence="10 11">
    <name type="scientific">Chrysophaeum taylorii</name>
    <dbReference type="NCBI Taxonomy" id="2483200"/>
    <lineage>
        <taxon>Eukaryota</taxon>
        <taxon>Sar</taxon>
        <taxon>Stramenopiles</taxon>
        <taxon>Ochrophyta</taxon>
        <taxon>Pelagophyceae</taxon>
        <taxon>Pelagomonadales</taxon>
        <taxon>Pelagomonadaceae</taxon>
        <taxon>Chrysophaeum</taxon>
    </lineage>
</organism>
<keyword evidence="9" id="KW-0732">Signal</keyword>
<dbReference type="GO" id="GO:0008146">
    <property type="term" value="F:sulfotransferase activity"/>
    <property type="evidence" value="ECO:0007669"/>
    <property type="project" value="InterPro"/>
</dbReference>
<dbReference type="SUPFAM" id="SSF52540">
    <property type="entry name" value="P-loop containing nucleoside triphosphate hydrolases"/>
    <property type="match status" value="1"/>
</dbReference>
<evidence type="ECO:0000256" key="6">
    <source>
        <dbReference type="ARBA" id="ARBA00023034"/>
    </source>
</evidence>
<keyword evidence="11" id="KW-1185">Reference proteome</keyword>
<evidence type="ECO:0000313" key="10">
    <source>
        <dbReference type="EMBL" id="KAJ8611853.1"/>
    </source>
</evidence>
<evidence type="ECO:0000256" key="5">
    <source>
        <dbReference type="ARBA" id="ARBA00022989"/>
    </source>
</evidence>
<name>A0AAD7UM72_9STRA</name>
<feature type="chain" id="PRO_5042173339" evidence="9">
    <location>
        <begin position="19"/>
        <end position="316"/>
    </location>
</feature>
<comment type="caution">
    <text evidence="10">The sequence shown here is derived from an EMBL/GenBank/DDBJ whole genome shotgun (WGS) entry which is preliminary data.</text>
</comment>
<evidence type="ECO:0000256" key="8">
    <source>
        <dbReference type="ARBA" id="ARBA00023180"/>
    </source>
</evidence>
<keyword evidence="5" id="KW-1133">Transmembrane helix</keyword>
<evidence type="ECO:0000313" key="11">
    <source>
        <dbReference type="Proteomes" id="UP001230188"/>
    </source>
</evidence>
<keyword evidence="4" id="KW-0735">Signal-anchor</keyword>
<dbReference type="EMBL" id="JAQMWT010000060">
    <property type="protein sequence ID" value="KAJ8611853.1"/>
    <property type="molecule type" value="Genomic_DNA"/>
</dbReference>
<dbReference type="GO" id="GO:0000139">
    <property type="term" value="C:Golgi membrane"/>
    <property type="evidence" value="ECO:0007669"/>
    <property type="project" value="UniProtKB-SubCell"/>
</dbReference>
<keyword evidence="2" id="KW-0808">Transferase</keyword>
<sequence>MTLWGPFAIALQYLRVAGIELAVGESYDVSCGVRVAETTYVNAIADQREVVIRKLDILRDSDLPEFVFNHLPKASGASFARYLMERAAEICHAPVCWHPFDTPNGAVAEVKASRCSAIFGHLNYGIAGPSRIYVTVLREPLDRHISLYYFVRRTKKHFMNAITTKLSLKEFVTVPGFLHIGYQYFNQQTNMICGGCIRSNNASVLLDDWPVLRAQANIDKYFLAAGVLEDPQQTWTALNRALPVWFPSDKRLPHLNAMPNNASERPPGRESLSDSALRTFASLTSHDHLLYTWARQRLLAKFFLPHLPLANSDDAP</sequence>
<evidence type="ECO:0000256" key="7">
    <source>
        <dbReference type="ARBA" id="ARBA00023136"/>
    </source>
</evidence>
<accession>A0AAD7UM72</accession>
<dbReference type="InterPro" id="IPR027417">
    <property type="entry name" value="P-loop_NTPase"/>
</dbReference>
<evidence type="ECO:0000256" key="2">
    <source>
        <dbReference type="ARBA" id="ARBA00022679"/>
    </source>
</evidence>
<dbReference type="Gene3D" id="3.40.50.300">
    <property type="entry name" value="P-loop containing nucleotide triphosphate hydrolases"/>
    <property type="match status" value="1"/>
</dbReference>
<dbReference type="InterPro" id="IPR007734">
    <property type="entry name" value="Heparan_SO4_2-O-STrfase"/>
</dbReference>
<dbReference type="PANTHER" id="PTHR12129:SF15">
    <property type="entry name" value="URONYL 2-SULFOTRANSFERASE"/>
    <property type="match status" value="1"/>
</dbReference>
<keyword evidence="7" id="KW-0472">Membrane</keyword>
<evidence type="ECO:0000256" key="9">
    <source>
        <dbReference type="SAM" id="SignalP"/>
    </source>
</evidence>
<comment type="subcellular location">
    <subcellularLocation>
        <location evidence="1">Golgi apparatus membrane</location>
        <topology evidence="1">Single-pass type II membrane protein</topology>
    </subcellularLocation>
</comment>
<keyword evidence="8" id="KW-0325">Glycoprotein</keyword>
<gene>
    <name evidence="10" type="ORF">CTAYLR_005798</name>
</gene>
<dbReference type="AlphaFoldDB" id="A0AAD7UM72"/>
<evidence type="ECO:0000256" key="1">
    <source>
        <dbReference type="ARBA" id="ARBA00004323"/>
    </source>
</evidence>
<reference evidence="10" key="1">
    <citation type="submission" date="2023-01" db="EMBL/GenBank/DDBJ databases">
        <title>Metagenome sequencing of chrysophaentin producing Chrysophaeum taylorii.</title>
        <authorList>
            <person name="Davison J."/>
            <person name="Bewley C."/>
        </authorList>
    </citation>
    <scope>NUCLEOTIDE SEQUENCE</scope>
    <source>
        <strain evidence="10">NIES-1699</strain>
    </source>
</reference>
<evidence type="ECO:0000256" key="3">
    <source>
        <dbReference type="ARBA" id="ARBA00022692"/>
    </source>
</evidence>
<dbReference type="PANTHER" id="PTHR12129">
    <property type="entry name" value="HEPARAN SULFATE 2-O-SULFOTRANSFERASE"/>
    <property type="match status" value="1"/>
</dbReference>
<feature type="signal peptide" evidence="9">
    <location>
        <begin position="1"/>
        <end position="18"/>
    </location>
</feature>
<proteinExistence type="predicted"/>